<dbReference type="CDD" id="cd20544">
    <property type="entry name" value="CYCLIN_AtCycD-like_rpt2"/>
    <property type="match status" value="1"/>
</dbReference>
<gene>
    <name evidence="13" type="primary">11442318</name>
    <name evidence="11" type="ordered locus">MTR_5g065830</name>
    <name evidence="12" type="ORF">MtrunA17_Chr5g0427191</name>
</gene>
<dbReference type="Pfam" id="PF02984">
    <property type="entry name" value="Cyclin_C"/>
    <property type="match status" value="1"/>
</dbReference>
<dbReference type="GO" id="GO:0005634">
    <property type="term" value="C:nucleus"/>
    <property type="evidence" value="ECO:0000318"/>
    <property type="project" value="GO_Central"/>
</dbReference>
<feature type="domain" description="Cyclin-like" evidence="9">
    <location>
        <begin position="93"/>
        <end position="181"/>
    </location>
</feature>
<dbReference type="SMART" id="SM01332">
    <property type="entry name" value="Cyclin_C"/>
    <property type="match status" value="1"/>
</dbReference>
<dbReference type="GO" id="GO:0051301">
    <property type="term" value="P:cell division"/>
    <property type="evidence" value="ECO:0007669"/>
    <property type="project" value="UniProtKB-KW"/>
</dbReference>
<dbReference type="AlphaFoldDB" id="G7KBI0"/>
<feature type="domain" description="Cyclin C-terminal" evidence="10">
    <location>
        <begin position="190"/>
        <end position="307"/>
    </location>
</feature>
<proteinExistence type="inferred from homology"/>
<dbReference type="GO" id="GO:0000307">
    <property type="term" value="C:cyclin-dependent protein kinase holoenzyme complex"/>
    <property type="evidence" value="ECO:0000318"/>
    <property type="project" value="GO_Central"/>
</dbReference>
<dbReference type="PaxDb" id="3880-AES98215"/>
<dbReference type="STRING" id="3880.G7KBI0"/>
<reference evidence="11 14" key="1">
    <citation type="journal article" date="2011" name="Nature">
        <title>The Medicago genome provides insight into the evolution of rhizobial symbioses.</title>
        <authorList>
            <person name="Young N.D."/>
            <person name="Debelle F."/>
            <person name="Oldroyd G.E."/>
            <person name="Geurts R."/>
            <person name="Cannon S.B."/>
            <person name="Udvardi M.K."/>
            <person name="Benedito V.A."/>
            <person name="Mayer K.F."/>
            <person name="Gouzy J."/>
            <person name="Schoof H."/>
            <person name="Van de Peer Y."/>
            <person name="Proost S."/>
            <person name="Cook D.R."/>
            <person name="Meyers B.C."/>
            <person name="Spannagl M."/>
            <person name="Cheung F."/>
            <person name="De Mita S."/>
            <person name="Krishnakumar V."/>
            <person name="Gundlach H."/>
            <person name="Zhou S."/>
            <person name="Mudge J."/>
            <person name="Bharti A.K."/>
            <person name="Murray J.D."/>
            <person name="Naoumkina M.A."/>
            <person name="Rosen B."/>
            <person name="Silverstein K.A."/>
            <person name="Tang H."/>
            <person name="Rombauts S."/>
            <person name="Zhao P.X."/>
            <person name="Zhou P."/>
            <person name="Barbe V."/>
            <person name="Bardou P."/>
            <person name="Bechner M."/>
            <person name="Bellec A."/>
            <person name="Berger A."/>
            <person name="Berges H."/>
            <person name="Bidwell S."/>
            <person name="Bisseling T."/>
            <person name="Choisne N."/>
            <person name="Couloux A."/>
            <person name="Denny R."/>
            <person name="Deshpande S."/>
            <person name="Dai X."/>
            <person name="Doyle J.J."/>
            <person name="Dudez A.M."/>
            <person name="Farmer A.D."/>
            <person name="Fouteau S."/>
            <person name="Franken C."/>
            <person name="Gibelin C."/>
            <person name="Gish J."/>
            <person name="Goldstein S."/>
            <person name="Gonzalez A.J."/>
            <person name="Green P.J."/>
            <person name="Hallab A."/>
            <person name="Hartog M."/>
            <person name="Hua A."/>
            <person name="Humphray S.J."/>
            <person name="Jeong D.H."/>
            <person name="Jing Y."/>
            <person name="Jocker A."/>
            <person name="Kenton S.M."/>
            <person name="Kim D.J."/>
            <person name="Klee K."/>
            <person name="Lai H."/>
            <person name="Lang C."/>
            <person name="Lin S."/>
            <person name="Macmil S.L."/>
            <person name="Magdelenat G."/>
            <person name="Matthews L."/>
            <person name="McCorrison J."/>
            <person name="Monaghan E.L."/>
            <person name="Mun J.H."/>
            <person name="Najar F.Z."/>
            <person name="Nicholson C."/>
            <person name="Noirot C."/>
            <person name="O'Bleness M."/>
            <person name="Paule C.R."/>
            <person name="Poulain J."/>
            <person name="Prion F."/>
            <person name="Qin B."/>
            <person name="Qu C."/>
            <person name="Retzel E.F."/>
            <person name="Riddle C."/>
            <person name="Sallet E."/>
            <person name="Samain S."/>
            <person name="Samson N."/>
            <person name="Sanders I."/>
            <person name="Saurat O."/>
            <person name="Scarpelli C."/>
            <person name="Schiex T."/>
            <person name="Segurens B."/>
            <person name="Severin A.J."/>
            <person name="Sherrier D.J."/>
            <person name="Shi R."/>
            <person name="Sims S."/>
            <person name="Singer S.R."/>
            <person name="Sinharoy S."/>
            <person name="Sterck L."/>
            <person name="Viollet A."/>
            <person name="Wang B.B."/>
            <person name="Wang K."/>
            <person name="Wang M."/>
            <person name="Wang X."/>
            <person name="Warfsmann J."/>
            <person name="Weissenbach J."/>
            <person name="White D.D."/>
            <person name="White J.D."/>
            <person name="Wiley G.B."/>
            <person name="Wincker P."/>
            <person name="Xing Y."/>
            <person name="Yang L."/>
            <person name="Yao Z."/>
            <person name="Ying F."/>
            <person name="Zhai J."/>
            <person name="Zhou L."/>
            <person name="Zuber A."/>
            <person name="Denarie J."/>
            <person name="Dixon R.A."/>
            <person name="May G.D."/>
            <person name="Schwartz D.C."/>
            <person name="Rogers J."/>
            <person name="Quetier F."/>
            <person name="Town C.D."/>
            <person name="Roe B.A."/>
        </authorList>
    </citation>
    <scope>NUCLEOTIDE SEQUENCE [LARGE SCALE GENOMIC DNA]</scope>
    <source>
        <strain evidence="11">A17</strain>
        <strain evidence="13 14">cv. Jemalong A17</strain>
    </source>
</reference>
<evidence type="ECO:0000259" key="9">
    <source>
        <dbReference type="SMART" id="SM00385"/>
    </source>
</evidence>
<reference evidence="12" key="5">
    <citation type="journal article" date="2018" name="Nat. Plants">
        <title>Whole-genome landscape of Medicago truncatula symbiotic genes.</title>
        <authorList>
            <person name="Pecrix Y."/>
            <person name="Gamas P."/>
            <person name="Carrere S."/>
        </authorList>
    </citation>
    <scope>NUCLEOTIDE SEQUENCE</scope>
    <source>
        <tissue evidence="12">Leaves</tissue>
    </source>
</reference>
<keyword evidence="4 7" id="KW-0195">Cyclin</keyword>
<evidence type="ECO:0000256" key="3">
    <source>
        <dbReference type="ARBA" id="ARBA00022618"/>
    </source>
</evidence>
<dbReference type="InterPro" id="IPR013763">
    <property type="entry name" value="Cyclin-like_dom"/>
</dbReference>
<dbReference type="Gramene" id="rna31595">
    <property type="protein sequence ID" value="RHN56227.1"/>
    <property type="gene ID" value="gene31595"/>
</dbReference>
<keyword evidence="14" id="KW-1185">Reference proteome</keyword>
<dbReference type="EMBL" id="CM001221">
    <property type="protein sequence ID" value="AES98215.1"/>
    <property type="molecule type" value="Genomic_DNA"/>
</dbReference>
<dbReference type="GO" id="GO:0016538">
    <property type="term" value="F:cyclin-dependent protein serine/threonine kinase regulator activity"/>
    <property type="evidence" value="ECO:0000318"/>
    <property type="project" value="GO_Central"/>
</dbReference>
<reference evidence="15" key="4">
    <citation type="journal article" date="2018" name="Nat. Plants">
        <title>Whole-genome landscape of Medicago truncatula symbiotic genes.</title>
        <authorList>
            <person name="Pecrix Y."/>
            <person name="Staton S.E."/>
            <person name="Sallet E."/>
            <person name="Lelandais-Briere C."/>
            <person name="Moreau S."/>
            <person name="Carrere S."/>
            <person name="Blein T."/>
            <person name="Jardinaud M.F."/>
            <person name="Latrasse D."/>
            <person name="Zouine M."/>
            <person name="Zahm M."/>
            <person name="Kreplak J."/>
            <person name="Mayjonade B."/>
            <person name="Satge C."/>
            <person name="Perez M."/>
            <person name="Cauet S."/>
            <person name="Marande W."/>
            <person name="Chantry-Darmon C."/>
            <person name="Lopez-Roques C."/>
            <person name="Bouchez O."/>
            <person name="Berard A."/>
            <person name="Debelle F."/>
            <person name="Munos S."/>
            <person name="Bendahmane A."/>
            <person name="Berges H."/>
            <person name="Niebel A."/>
            <person name="Buitink J."/>
            <person name="Frugier F."/>
            <person name="Benhamed M."/>
            <person name="Crespi M."/>
            <person name="Gouzy J."/>
            <person name="Gamas P."/>
        </authorList>
    </citation>
    <scope>NUCLEOTIDE SEQUENCE [LARGE SCALE GENOMIC DNA]</scope>
    <source>
        <strain evidence="15">cv. Jemalong A17</strain>
    </source>
</reference>
<dbReference type="InterPro" id="IPR004367">
    <property type="entry name" value="Cyclin_C-dom"/>
</dbReference>
<evidence type="ECO:0000313" key="11">
    <source>
        <dbReference type="EMBL" id="AES98215.1"/>
    </source>
</evidence>
<evidence type="ECO:0000256" key="2">
    <source>
        <dbReference type="ARBA" id="ARBA00011177"/>
    </source>
</evidence>
<dbReference type="Proteomes" id="UP000002051">
    <property type="component" value="Chromosome 5"/>
</dbReference>
<dbReference type="EnsemblPlants" id="AES98215">
    <property type="protein sequence ID" value="AES98215"/>
    <property type="gene ID" value="MTR_5g065830"/>
</dbReference>
<evidence type="ECO:0000256" key="6">
    <source>
        <dbReference type="ARBA" id="ARBA00032263"/>
    </source>
</evidence>
<evidence type="ECO:0000256" key="8">
    <source>
        <dbReference type="SAM" id="MobiDB-lite"/>
    </source>
</evidence>
<evidence type="ECO:0000313" key="13">
    <source>
        <dbReference type="EnsemblPlants" id="AES98215"/>
    </source>
</evidence>
<dbReference type="FunFam" id="1.10.472.10:FF:000060">
    <property type="entry name" value="D6-type cyclin"/>
    <property type="match status" value="1"/>
</dbReference>
<dbReference type="OMA" id="GPLCMCL"/>
<dbReference type="SUPFAM" id="SSF47954">
    <property type="entry name" value="Cyclin-like"/>
    <property type="match status" value="1"/>
</dbReference>
<evidence type="ECO:0000259" key="10">
    <source>
        <dbReference type="SMART" id="SM01332"/>
    </source>
</evidence>
<dbReference type="CDD" id="cd20543">
    <property type="entry name" value="CYCLIN_AtCycD-like_rpt1"/>
    <property type="match status" value="1"/>
</dbReference>
<dbReference type="FunFam" id="1.10.472.10:FF:000040">
    <property type="entry name" value="D6-type cyclin"/>
    <property type="match status" value="1"/>
</dbReference>
<evidence type="ECO:0000313" key="12">
    <source>
        <dbReference type="EMBL" id="RHN56227.1"/>
    </source>
</evidence>
<organism evidence="11 14">
    <name type="scientific">Medicago truncatula</name>
    <name type="common">Barrel medic</name>
    <name type="synonym">Medicago tribuloides</name>
    <dbReference type="NCBI Taxonomy" id="3880"/>
    <lineage>
        <taxon>Eukaryota</taxon>
        <taxon>Viridiplantae</taxon>
        <taxon>Streptophyta</taxon>
        <taxon>Embryophyta</taxon>
        <taxon>Tracheophyta</taxon>
        <taxon>Spermatophyta</taxon>
        <taxon>Magnoliopsida</taxon>
        <taxon>eudicotyledons</taxon>
        <taxon>Gunneridae</taxon>
        <taxon>Pentapetalae</taxon>
        <taxon>rosids</taxon>
        <taxon>fabids</taxon>
        <taxon>Fabales</taxon>
        <taxon>Fabaceae</taxon>
        <taxon>Papilionoideae</taxon>
        <taxon>50 kb inversion clade</taxon>
        <taxon>NPAAA clade</taxon>
        <taxon>Hologalegina</taxon>
        <taxon>IRL clade</taxon>
        <taxon>Trifolieae</taxon>
        <taxon>Medicago</taxon>
    </lineage>
</organism>
<dbReference type="PROSITE" id="PS00292">
    <property type="entry name" value="CYCLINS"/>
    <property type="match status" value="1"/>
</dbReference>
<dbReference type="Gene3D" id="1.10.472.10">
    <property type="entry name" value="Cyclin-like"/>
    <property type="match status" value="2"/>
</dbReference>
<comment type="similarity">
    <text evidence="1">Belongs to the cyclin family. Cyclin D subfamily.</text>
</comment>
<evidence type="ECO:0000256" key="7">
    <source>
        <dbReference type="RuleBase" id="RU000383"/>
    </source>
</evidence>
<dbReference type="SMART" id="SM00385">
    <property type="entry name" value="CYCLIN"/>
    <property type="match status" value="1"/>
</dbReference>
<dbReference type="InterPro" id="IPR006671">
    <property type="entry name" value="Cyclin_N"/>
</dbReference>
<dbReference type="GO" id="GO:0005737">
    <property type="term" value="C:cytoplasm"/>
    <property type="evidence" value="ECO:0000318"/>
    <property type="project" value="GO_Central"/>
</dbReference>
<evidence type="ECO:0000313" key="15">
    <source>
        <dbReference type="Proteomes" id="UP000265566"/>
    </source>
</evidence>
<dbReference type="GO" id="GO:0000082">
    <property type="term" value="P:G1/S transition of mitotic cell cycle"/>
    <property type="evidence" value="ECO:0000318"/>
    <property type="project" value="GO_Central"/>
</dbReference>
<keyword evidence="5" id="KW-0131">Cell cycle</keyword>
<dbReference type="InterPro" id="IPR036915">
    <property type="entry name" value="Cyclin-like_sf"/>
</dbReference>
<dbReference type="InterPro" id="IPR048258">
    <property type="entry name" value="Cyclins_cyclin-box"/>
</dbReference>
<keyword evidence="3" id="KW-0132">Cell division</keyword>
<dbReference type="HOGENOM" id="CLU_048040_1_1_1"/>
<dbReference type="PANTHER" id="PTHR10177">
    <property type="entry name" value="CYCLINS"/>
    <property type="match status" value="1"/>
</dbReference>
<evidence type="ECO:0000256" key="1">
    <source>
        <dbReference type="ARBA" id="ARBA00009065"/>
    </source>
</evidence>
<dbReference type="InterPro" id="IPR039361">
    <property type="entry name" value="Cyclin"/>
</dbReference>
<feature type="region of interest" description="Disordered" evidence="8">
    <location>
        <begin position="324"/>
        <end position="352"/>
    </location>
</feature>
<evidence type="ECO:0000256" key="5">
    <source>
        <dbReference type="ARBA" id="ARBA00023306"/>
    </source>
</evidence>
<dbReference type="OrthoDB" id="5590282at2759"/>
<protein>
    <recommendedName>
        <fullName evidence="6">B-like cyclin</fullName>
    </recommendedName>
</protein>
<dbReference type="Pfam" id="PF00134">
    <property type="entry name" value="Cyclin_N"/>
    <property type="match status" value="1"/>
</dbReference>
<sequence length="352" mass="39600">MAPPSFDFSCLLCTEDSSILDENDLGGSMEDETEQFDEPIEYVPPPLLPPPLLSEENLKVLIEKECHHLPASDYVNRLKNGELDLQGRMESIDWMEKAGLYFGFGPLCIYLAIRYMDRFLSVVDMLKERKWSIQLLAFCCLYLAAKIDEVVVPRSVDMQMDEKKYLFDKKTLRTTELLILSTLNWRMQAITPFSYIDFFLNKVNGDQVPIGDSILQSFRLIMSTVRGLDFIQFRPSEIAAAVAVLVSVEGENLIVQTEKALSLLIEYVEKEKVMKCIEMIQQLLSGSGSSAKDANVSVPFVAQTPIGVLDALCLSYNSDDNHSDATTAPLADSPLHNSPDAKRKKTISNFEE</sequence>
<evidence type="ECO:0000313" key="14">
    <source>
        <dbReference type="Proteomes" id="UP000002051"/>
    </source>
</evidence>
<evidence type="ECO:0000256" key="4">
    <source>
        <dbReference type="ARBA" id="ARBA00023127"/>
    </source>
</evidence>
<dbReference type="eggNOG" id="KOG0656">
    <property type="taxonomic scope" value="Eukaryota"/>
</dbReference>
<name>G7KBI0_MEDTR</name>
<dbReference type="Proteomes" id="UP000265566">
    <property type="component" value="Chromosome 5"/>
</dbReference>
<accession>G7KBI0</accession>
<dbReference type="EMBL" id="PSQE01000005">
    <property type="protein sequence ID" value="RHN56227.1"/>
    <property type="molecule type" value="Genomic_DNA"/>
</dbReference>
<comment type="subunit">
    <text evidence="2">Interacts with the CDC2 protein kinase to form a serine/threonine kinase holoenzyme complex also known as maturation promoting factor (MPF). The cyclin subunit imparts substrate specificity to the complex.</text>
</comment>
<reference evidence="13" key="3">
    <citation type="submission" date="2015-04" db="UniProtKB">
        <authorList>
            <consortium name="EnsemblPlants"/>
        </authorList>
    </citation>
    <scope>IDENTIFICATION</scope>
    <source>
        <strain evidence="13">cv. Jemalong A17</strain>
    </source>
</reference>
<reference evidence="11 14" key="2">
    <citation type="journal article" date="2014" name="BMC Genomics">
        <title>An improved genome release (version Mt4.0) for the model legume Medicago truncatula.</title>
        <authorList>
            <person name="Tang H."/>
            <person name="Krishnakumar V."/>
            <person name="Bidwell S."/>
            <person name="Rosen B."/>
            <person name="Chan A."/>
            <person name="Zhou S."/>
            <person name="Gentzbittel L."/>
            <person name="Childs K.L."/>
            <person name="Yandell M."/>
            <person name="Gundlach H."/>
            <person name="Mayer K.F."/>
            <person name="Schwartz D.C."/>
            <person name="Town C.D."/>
        </authorList>
    </citation>
    <scope>GENOME REANNOTATION</scope>
    <source>
        <strain evidence="13 14">cv. Jemalong A17</strain>
    </source>
</reference>
<dbReference type="KEGG" id="mtr:11442318"/>